<dbReference type="PANTHER" id="PTHR38464">
    <property type="entry name" value="L-ARABINOSE ISOMERASE"/>
    <property type="match status" value="1"/>
</dbReference>
<comment type="caution">
    <text evidence="8">The sequence shown here is derived from an EMBL/GenBank/DDBJ whole genome shotgun (WGS) entry which is preliminary data.</text>
</comment>
<dbReference type="AlphaFoldDB" id="A0A2G9Y8X0"/>
<evidence type="ECO:0000256" key="5">
    <source>
        <dbReference type="ARBA" id="ARBA00023277"/>
    </source>
</evidence>
<evidence type="ECO:0000256" key="4">
    <source>
        <dbReference type="ARBA" id="ARBA00023235"/>
    </source>
</evidence>
<evidence type="ECO:0000313" key="9">
    <source>
        <dbReference type="Proteomes" id="UP000230392"/>
    </source>
</evidence>
<dbReference type="GO" id="GO:0005829">
    <property type="term" value="C:cytosol"/>
    <property type="evidence" value="ECO:0007669"/>
    <property type="project" value="TreeGrafter"/>
</dbReference>
<evidence type="ECO:0000256" key="3">
    <source>
        <dbReference type="ARBA" id="ARBA00023211"/>
    </source>
</evidence>
<gene>
    <name evidence="8" type="ORF">COX46_05275</name>
</gene>
<dbReference type="Proteomes" id="UP000230392">
    <property type="component" value="Unassembled WGS sequence"/>
</dbReference>
<dbReference type="PANTHER" id="PTHR38464:SF1">
    <property type="entry name" value="L-ARABINOSE ISOMERASE"/>
    <property type="match status" value="1"/>
</dbReference>
<name>A0A2G9Y8X0_9BACT</name>
<reference evidence="8 9" key="1">
    <citation type="submission" date="2017-09" db="EMBL/GenBank/DDBJ databases">
        <title>Depth-based differentiation of microbial function through sediment-hosted aquifers and enrichment of novel symbionts in the deep terrestrial subsurface.</title>
        <authorList>
            <person name="Probst A.J."/>
            <person name="Ladd B."/>
            <person name="Jarett J.K."/>
            <person name="Geller-Mcgrath D.E."/>
            <person name="Sieber C.M."/>
            <person name="Emerson J.B."/>
            <person name="Anantharaman K."/>
            <person name="Thomas B.C."/>
            <person name="Malmstrom R."/>
            <person name="Stieglmeier M."/>
            <person name="Klingl A."/>
            <person name="Woyke T."/>
            <person name="Ryan C.M."/>
            <person name="Banfield J.F."/>
        </authorList>
    </citation>
    <scope>NUCLEOTIDE SEQUENCE [LARGE SCALE GENOMIC DNA]</scope>
    <source>
        <strain evidence="8">CG23_combo_of_CG06-09_8_20_14_all_48_7</strain>
    </source>
</reference>
<dbReference type="InterPro" id="IPR003762">
    <property type="entry name" value="Lara_isomerase"/>
</dbReference>
<dbReference type="GO" id="GO:0019569">
    <property type="term" value="P:L-arabinose catabolic process to D-xylulose 5-phosphate"/>
    <property type="evidence" value="ECO:0007669"/>
    <property type="project" value="TreeGrafter"/>
</dbReference>
<dbReference type="InterPro" id="IPR024664">
    <property type="entry name" value="Ara_Isoase_C"/>
</dbReference>
<dbReference type="InterPro" id="IPR004216">
    <property type="entry name" value="Fuc/Ara_isomerase_C"/>
</dbReference>
<evidence type="ECO:0008006" key="10">
    <source>
        <dbReference type="Google" id="ProtNLM"/>
    </source>
</evidence>
<sequence length="226" mass="25211">VGPEVLRRANVAGLAVRRWINKENLSAFTFNFLTAEKEFRFPVLPFLEAAKAMARGIGYAGEGDVLTAALVGTLITVYPETSFVEMFCPDWKHNTIFLSHMGEMNLNLVEGKPRLVKMNFPFTGNKVQMKVAGRFKPGWASLVNLAPGPKDNYTLLIAPVQVLPVKGKDRMAETVHGWIKPSKDIAEFLADYSYHGGTHHLAMVYGKVSEEIVRFGRLMGWETVII</sequence>
<dbReference type="InterPro" id="IPR055390">
    <property type="entry name" value="AraA_central"/>
</dbReference>
<accession>A0A2G9Y8X0</accession>
<feature type="non-terminal residue" evidence="8">
    <location>
        <position position="1"/>
    </location>
</feature>
<dbReference type="SUPFAM" id="SSF50443">
    <property type="entry name" value="FucI/AraA C-terminal domain-like"/>
    <property type="match status" value="1"/>
</dbReference>
<evidence type="ECO:0000256" key="1">
    <source>
        <dbReference type="ARBA" id="ARBA00022723"/>
    </source>
</evidence>
<dbReference type="SUPFAM" id="SSF53743">
    <property type="entry name" value="FucI/AraA N-terminal and middle domains"/>
    <property type="match status" value="1"/>
</dbReference>
<keyword evidence="4" id="KW-0413">Isomerase</keyword>
<proteinExistence type="predicted"/>
<feature type="domain" description="L-arabinose isomerase central" evidence="7">
    <location>
        <begin position="6"/>
        <end position="74"/>
    </location>
</feature>
<organism evidence="8 9">
    <name type="scientific">bacterium (Candidatus Ratteibacteria) CG23_combo_of_CG06-09_8_20_14_all_48_7</name>
    <dbReference type="NCBI Taxonomy" id="2014292"/>
    <lineage>
        <taxon>Bacteria</taxon>
        <taxon>Candidatus Ratteibacteria</taxon>
    </lineage>
</organism>
<dbReference type="InterPro" id="IPR009015">
    <property type="entry name" value="Fucose_isomerase_N/cen_sf"/>
</dbReference>
<dbReference type="Pfam" id="PF11762">
    <property type="entry name" value="Arabinose_Iso_C"/>
    <property type="match status" value="1"/>
</dbReference>
<keyword evidence="5" id="KW-0119">Carbohydrate metabolism</keyword>
<evidence type="ECO:0000259" key="6">
    <source>
        <dbReference type="Pfam" id="PF11762"/>
    </source>
</evidence>
<protein>
    <recommendedName>
        <fullName evidence="10">L-arabinose isomerase C-terminal domain-containing protein</fullName>
    </recommendedName>
</protein>
<dbReference type="EMBL" id="PCRF01000256">
    <property type="protein sequence ID" value="PIP15676.1"/>
    <property type="molecule type" value="Genomic_DNA"/>
</dbReference>
<feature type="domain" description="L-arabinose isomerase C-terminal" evidence="6">
    <location>
        <begin position="80"/>
        <end position="221"/>
    </location>
</feature>
<keyword evidence="3" id="KW-0464">Manganese</keyword>
<dbReference type="GO" id="GO:0046872">
    <property type="term" value="F:metal ion binding"/>
    <property type="evidence" value="ECO:0007669"/>
    <property type="project" value="UniProtKB-KW"/>
</dbReference>
<keyword evidence="2" id="KW-0054">Arabinose catabolism</keyword>
<evidence type="ECO:0000313" key="8">
    <source>
        <dbReference type="EMBL" id="PIP15676.1"/>
    </source>
</evidence>
<keyword evidence="1" id="KW-0479">Metal-binding</keyword>
<evidence type="ECO:0000259" key="7">
    <source>
        <dbReference type="Pfam" id="PF24856"/>
    </source>
</evidence>
<dbReference type="GO" id="GO:0008733">
    <property type="term" value="F:L-arabinose isomerase activity"/>
    <property type="evidence" value="ECO:0007669"/>
    <property type="project" value="InterPro"/>
</dbReference>
<evidence type="ECO:0000256" key="2">
    <source>
        <dbReference type="ARBA" id="ARBA00022935"/>
    </source>
</evidence>
<dbReference type="Pfam" id="PF24856">
    <property type="entry name" value="AraA_central"/>
    <property type="match status" value="1"/>
</dbReference>